<keyword evidence="5" id="KW-0677">Repeat</keyword>
<evidence type="ECO:0000259" key="12">
    <source>
        <dbReference type="PROSITE" id="PS50106"/>
    </source>
</evidence>
<dbReference type="OrthoDB" id="10009200at2759"/>
<keyword evidence="9" id="KW-0472">Membrane</keyword>
<dbReference type="InterPro" id="IPR001478">
    <property type="entry name" value="PDZ"/>
</dbReference>
<evidence type="ECO:0000256" key="10">
    <source>
        <dbReference type="ARBA" id="ARBA00023310"/>
    </source>
</evidence>
<dbReference type="PANTHER" id="PTHR14191:SF20">
    <property type="entry name" value="NA(+)_H(+) EXCHANGE REGULATORY COFACTOR NHE-RF4"/>
    <property type="match status" value="1"/>
</dbReference>
<comment type="caution">
    <text evidence="13">The sequence shown here is derived from an EMBL/GenBank/DDBJ whole genome shotgun (WGS) entry which is preliminary data.</text>
</comment>
<dbReference type="CDD" id="cd06768">
    <property type="entry name" value="PDZ_NHERF-like"/>
    <property type="match status" value="1"/>
</dbReference>
<evidence type="ECO:0000313" key="13">
    <source>
        <dbReference type="EMBL" id="KAJ3589905.1"/>
    </source>
</evidence>
<dbReference type="GO" id="GO:0045259">
    <property type="term" value="C:proton-transporting ATP synthase complex"/>
    <property type="evidence" value="ECO:0007669"/>
    <property type="project" value="UniProtKB-KW"/>
</dbReference>
<dbReference type="PROSITE" id="PS50106">
    <property type="entry name" value="PDZ"/>
    <property type="match status" value="3"/>
</dbReference>
<sequence>MELKGLTDKFPFNPKEGIDNPMMVTPDDPERVSNKPRPRLCVLRRDEGETFGFNLRAESGSSGHLVRKVVPRGVAEREDLRDGDRILEVNGRFVDDLPHPEVARRIRISGNQLCVLVLDREGYERAQVQGHDLLALVKSHEMEGCKSPRMCHVTRNHSGLGVSFSPMEGERGRFSVSLVSGGAAERAGVCQGDHLVWMNGAAVSDLTHSALARMVKKCGDDITILVVDSETEEKYLQQKMPILPAMAVPCNLPHRARSVPLSLGAQGYVHAVREVDTGSPAQMGGLRDGELVLEVNGESVETLEHQDVVEQVKLSGPQVTLTTISAQGLDFYLKLGLSPVLFCGGGVGEGQWEQGNLLAAVAEETAEEEGVDFDGVQLTPGTSFVSQAATRPAPTSDGPTGAAVTYSRPRLATFWHYARVELVPPSPAEIPKAVEGAKNLLKAFQSGRLAQTTVKDAVRNGLVATEVLMWFYIGECIGKGGLIGYGV</sequence>
<proteinExistence type="inferred from homology"/>
<keyword evidence="14" id="KW-1185">Reference proteome</keyword>
<gene>
    <name evidence="13" type="ORF">NHX12_010746</name>
</gene>
<evidence type="ECO:0000256" key="5">
    <source>
        <dbReference type="ARBA" id="ARBA00022737"/>
    </source>
</evidence>
<dbReference type="PANTHER" id="PTHR14191">
    <property type="entry name" value="PDZ DOMAIN CONTAINING PROTEIN"/>
    <property type="match status" value="1"/>
</dbReference>
<dbReference type="GO" id="GO:0043495">
    <property type="term" value="F:protein-membrane adaptor activity"/>
    <property type="evidence" value="ECO:0007669"/>
    <property type="project" value="TreeGrafter"/>
</dbReference>
<evidence type="ECO:0000256" key="11">
    <source>
        <dbReference type="SAM" id="MobiDB-lite"/>
    </source>
</evidence>
<dbReference type="GO" id="GO:0016324">
    <property type="term" value="C:apical plasma membrane"/>
    <property type="evidence" value="ECO:0007669"/>
    <property type="project" value="TreeGrafter"/>
</dbReference>
<dbReference type="AlphaFoldDB" id="A0A9Q0DJQ0"/>
<dbReference type="InterPro" id="IPR051067">
    <property type="entry name" value="NHER"/>
</dbReference>
<dbReference type="GO" id="GO:0031966">
    <property type="term" value="C:mitochondrial membrane"/>
    <property type="evidence" value="ECO:0007669"/>
    <property type="project" value="UniProtKB-SubCell"/>
</dbReference>
<dbReference type="GO" id="GO:0072659">
    <property type="term" value="P:protein localization to plasma membrane"/>
    <property type="evidence" value="ECO:0007669"/>
    <property type="project" value="TreeGrafter"/>
</dbReference>
<dbReference type="GO" id="GO:0005102">
    <property type="term" value="F:signaling receptor binding"/>
    <property type="evidence" value="ECO:0007669"/>
    <property type="project" value="TreeGrafter"/>
</dbReference>
<feature type="region of interest" description="Disordered" evidence="11">
    <location>
        <begin position="1"/>
        <end position="35"/>
    </location>
</feature>
<dbReference type="Pfam" id="PF00595">
    <property type="entry name" value="PDZ"/>
    <property type="match status" value="3"/>
</dbReference>
<dbReference type="InterPro" id="IPR036034">
    <property type="entry name" value="PDZ_sf"/>
</dbReference>
<dbReference type="SUPFAM" id="SSF50156">
    <property type="entry name" value="PDZ domain-like"/>
    <property type="match status" value="3"/>
</dbReference>
<dbReference type="Proteomes" id="UP001148018">
    <property type="component" value="Unassembled WGS sequence"/>
</dbReference>
<dbReference type="GO" id="GO:0015078">
    <property type="term" value="F:proton transmembrane transporter activity"/>
    <property type="evidence" value="ECO:0007669"/>
    <property type="project" value="InterPro"/>
</dbReference>
<evidence type="ECO:0000256" key="2">
    <source>
        <dbReference type="ARBA" id="ARBA00005699"/>
    </source>
</evidence>
<accession>A0A9Q0DJQ0</accession>
<keyword evidence="3" id="KW-0813">Transport</keyword>
<comment type="similarity">
    <text evidence="2">Belongs to the ATPase g subunit family.</text>
</comment>
<evidence type="ECO:0000313" key="14">
    <source>
        <dbReference type="Proteomes" id="UP001148018"/>
    </source>
</evidence>
<keyword evidence="4" id="KW-0138">CF(0)</keyword>
<keyword evidence="8" id="KW-0496">Mitochondrion</keyword>
<protein>
    <recommendedName>
        <fullName evidence="12">PDZ domain-containing protein</fullName>
    </recommendedName>
</protein>
<evidence type="ECO:0000256" key="3">
    <source>
        <dbReference type="ARBA" id="ARBA00022448"/>
    </source>
</evidence>
<feature type="domain" description="PDZ" evidence="12">
    <location>
        <begin position="150"/>
        <end position="230"/>
    </location>
</feature>
<feature type="domain" description="PDZ" evidence="12">
    <location>
        <begin position="272"/>
        <end position="327"/>
    </location>
</feature>
<evidence type="ECO:0000256" key="6">
    <source>
        <dbReference type="ARBA" id="ARBA00022781"/>
    </source>
</evidence>
<evidence type="ECO:0000256" key="4">
    <source>
        <dbReference type="ARBA" id="ARBA00022547"/>
    </source>
</evidence>
<evidence type="ECO:0000256" key="9">
    <source>
        <dbReference type="ARBA" id="ARBA00023136"/>
    </source>
</evidence>
<evidence type="ECO:0000256" key="7">
    <source>
        <dbReference type="ARBA" id="ARBA00023065"/>
    </source>
</evidence>
<name>A0A9Q0DJQ0_9TELE</name>
<feature type="domain" description="PDZ" evidence="12">
    <location>
        <begin position="39"/>
        <end position="121"/>
    </location>
</feature>
<comment type="subcellular location">
    <subcellularLocation>
        <location evidence="1">Mitochondrion membrane</location>
    </subcellularLocation>
</comment>
<keyword evidence="7" id="KW-0406">Ion transport</keyword>
<dbReference type="SMART" id="SM00228">
    <property type="entry name" value="PDZ"/>
    <property type="match status" value="3"/>
</dbReference>
<dbReference type="Pfam" id="PF04718">
    <property type="entry name" value="ATP-synt_G"/>
    <property type="match status" value="1"/>
</dbReference>
<dbReference type="EMBL" id="JANIIK010000115">
    <property type="protein sequence ID" value="KAJ3589905.1"/>
    <property type="molecule type" value="Genomic_DNA"/>
</dbReference>
<organism evidence="13 14">
    <name type="scientific">Muraenolepis orangiensis</name>
    <name type="common">Patagonian moray cod</name>
    <dbReference type="NCBI Taxonomy" id="630683"/>
    <lineage>
        <taxon>Eukaryota</taxon>
        <taxon>Metazoa</taxon>
        <taxon>Chordata</taxon>
        <taxon>Craniata</taxon>
        <taxon>Vertebrata</taxon>
        <taxon>Euteleostomi</taxon>
        <taxon>Actinopterygii</taxon>
        <taxon>Neopterygii</taxon>
        <taxon>Teleostei</taxon>
        <taxon>Neoteleostei</taxon>
        <taxon>Acanthomorphata</taxon>
        <taxon>Zeiogadaria</taxon>
        <taxon>Gadariae</taxon>
        <taxon>Gadiformes</taxon>
        <taxon>Muraenolepidoidei</taxon>
        <taxon>Muraenolepididae</taxon>
        <taxon>Muraenolepis</taxon>
    </lineage>
</organism>
<dbReference type="InterPro" id="IPR006808">
    <property type="entry name" value="ATP_synth_F0_gsu_mt"/>
</dbReference>
<keyword evidence="6" id="KW-0375">Hydrogen ion transport</keyword>
<reference evidence="13" key="1">
    <citation type="submission" date="2022-07" db="EMBL/GenBank/DDBJ databases">
        <title>Chromosome-level genome of Muraenolepis orangiensis.</title>
        <authorList>
            <person name="Kim J."/>
        </authorList>
    </citation>
    <scope>NUCLEOTIDE SEQUENCE</scope>
    <source>
        <strain evidence="13">KU_S4_2022</strain>
        <tissue evidence="13">Muscle</tissue>
    </source>
</reference>
<evidence type="ECO:0000256" key="1">
    <source>
        <dbReference type="ARBA" id="ARBA00004325"/>
    </source>
</evidence>
<keyword evidence="10" id="KW-0066">ATP synthesis</keyword>
<evidence type="ECO:0000256" key="8">
    <source>
        <dbReference type="ARBA" id="ARBA00023128"/>
    </source>
</evidence>
<dbReference type="GO" id="GO:0015986">
    <property type="term" value="P:proton motive force-driven ATP synthesis"/>
    <property type="evidence" value="ECO:0007669"/>
    <property type="project" value="InterPro"/>
</dbReference>
<dbReference type="Gene3D" id="2.30.42.10">
    <property type="match status" value="3"/>
</dbReference>